<evidence type="ECO:0000256" key="1">
    <source>
        <dbReference type="ARBA" id="ARBA00004117"/>
    </source>
</evidence>
<dbReference type="Pfam" id="PF06429">
    <property type="entry name" value="Flg_bbr_C"/>
    <property type="match status" value="1"/>
</dbReference>
<dbReference type="Pfam" id="PF00460">
    <property type="entry name" value="Flg_bb_rod"/>
    <property type="match status" value="1"/>
</dbReference>
<dbReference type="Pfam" id="PF22692">
    <property type="entry name" value="LlgE_F_G_D1"/>
    <property type="match status" value="1"/>
</dbReference>
<evidence type="ECO:0000259" key="7">
    <source>
        <dbReference type="Pfam" id="PF22692"/>
    </source>
</evidence>
<dbReference type="STRING" id="211460.YH63_04915"/>
<keyword evidence="8" id="KW-0966">Cell projection</keyword>
<dbReference type="SUPFAM" id="SSF117143">
    <property type="entry name" value="Flagellar hook protein flgE"/>
    <property type="match status" value="1"/>
</dbReference>
<keyword evidence="9" id="KW-1185">Reference proteome</keyword>
<comment type="subunit">
    <text evidence="4">The basal body constitutes a major portion of the flagellar organelle and consists of five rings (E,L,P,S, and M) mounted on a central rod. The rod consists of about 26 subunits of FlgG in the distal portion, and FlgB, FlgC and FlgF are thought to build up the proximal portion of the rod with about 6 subunits each.</text>
</comment>
<dbReference type="PROSITE" id="PS00588">
    <property type="entry name" value="FLAGELLA_BB_ROD"/>
    <property type="match status" value="1"/>
</dbReference>
<dbReference type="NCBIfam" id="NF009331">
    <property type="entry name" value="PRK12689.1"/>
    <property type="match status" value="1"/>
</dbReference>
<sequence length="255" mass="27732">MENTLLVALSRQMSLERQIDVIANNVANVNTTGFKANKSLFEEFLNTGAREDNFSVRDRRVSFVHDRAAYHDFSQGPSEKTGSPLDVSIDGKGFIAVQTPAGERYTRDGSFQINAQGQLVTTGGNIVLGTNGPIVFQPTDRDIAISADGTITVGEGVVTQFDSIRGKLKLVKFDSPQQLKKEGANLYSAPTGIAAQPDLASRVNQGFVEKSNVSAVAEMTRMMEVMRTYQSVSSLMQQQNDLRKNAIQILADVPA</sequence>
<comment type="caution">
    <text evidence="8">The sequence shown here is derived from an EMBL/GenBank/DDBJ whole genome shotgun (WGS) entry which is preliminary data.</text>
</comment>
<feature type="domain" description="Flagellar basal-body/hook protein C-terminal" evidence="6">
    <location>
        <begin position="205"/>
        <end position="249"/>
    </location>
</feature>
<dbReference type="InterPro" id="IPR053967">
    <property type="entry name" value="LlgE_F_G-like_D1"/>
</dbReference>
<dbReference type="InterPro" id="IPR001444">
    <property type="entry name" value="Flag_bb_rod_N"/>
</dbReference>
<dbReference type="PANTHER" id="PTHR30435">
    <property type="entry name" value="FLAGELLAR PROTEIN"/>
    <property type="match status" value="1"/>
</dbReference>
<evidence type="ECO:0000256" key="4">
    <source>
        <dbReference type="RuleBase" id="RU362116"/>
    </source>
</evidence>
<accession>A0A4U6BPY0</accession>
<organism evidence="8 9">
    <name type="scientific">Afipia massiliensis</name>
    <dbReference type="NCBI Taxonomy" id="211460"/>
    <lineage>
        <taxon>Bacteria</taxon>
        <taxon>Pseudomonadati</taxon>
        <taxon>Pseudomonadota</taxon>
        <taxon>Alphaproteobacteria</taxon>
        <taxon>Hyphomicrobiales</taxon>
        <taxon>Nitrobacteraceae</taxon>
        <taxon>Afipia</taxon>
    </lineage>
</organism>
<gene>
    <name evidence="8" type="primary">flgF</name>
    <name evidence="8" type="ORF">YH63_014100</name>
</gene>
<name>A0A4U6BPY0_9BRAD</name>
<dbReference type="GO" id="GO:0030694">
    <property type="term" value="C:bacterial-type flagellum basal body, rod"/>
    <property type="evidence" value="ECO:0007669"/>
    <property type="project" value="UniProtKB-UniRule"/>
</dbReference>
<feature type="domain" description="Flagellar basal body rod protein N-terminal" evidence="5">
    <location>
        <begin position="5"/>
        <end position="35"/>
    </location>
</feature>
<dbReference type="InterPro" id="IPR037925">
    <property type="entry name" value="FlgE/F/G-like"/>
</dbReference>
<dbReference type="NCBIfam" id="TIGR02490">
    <property type="entry name" value="flgF"/>
    <property type="match status" value="1"/>
</dbReference>
<dbReference type="InterPro" id="IPR010930">
    <property type="entry name" value="Flg_bb/hook_C_dom"/>
</dbReference>
<dbReference type="NCBIfam" id="TIGR03506">
    <property type="entry name" value="FlgEFG_subfam"/>
    <property type="match status" value="1"/>
</dbReference>
<dbReference type="InterPro" id="IPR020013">
    <property type="entry name" value="Flagellar_FlgE/F/G"/>
</dbReference>
<dbReference type="Proteomes" id="UP000034832">
    <property type="component" value="Unassembled WGS sequence"/>
</dbReference>
<dbReference type="PANTHER" id="PTHR30435:SF19">
    <property type="entry name" value="FLAGELLAR BASAL-BODY ROD PROTEIN FLGG"/>
    <property type="match status" value="1"/>
</dbReference>
<evidence type="ECO:0000313" key="8">
    <source>
        <dbReference type="EMBL" id="TKT72472.1"/>
    </source>
</evidence>
<dbReference type="GO" id="GO:0071978">
    <property type="term" value="P:bacterial-type flagellum-dependent swarming motility"/>
    <property type="evidence" value="ECO:0007669"/>
    <property type="project" value="TreeGrafter"/>
</dbReference>
<keyword evidence="8" id="KW-0969">Cilium</keyword>
<comment type="subcellular location">
    <subcellularLocation>
        <location evidence="1 4">Bacterial flagellum basal body</location>
    </subcellularLocation>
</comment>
<feature type="domain" description="Flagellar hook protein FlgE/F/G-like D1" evidence="7">
    <location>
        <begin position="89"/>
        <end position="153"/>
    </location>
</feature>
<keyword evidence="8" id="KW-0282">Flagellum</keyword>
<dbReference type="OrthoDB" id="9804559at2"/>
<dbReference type="AlphaFoldDB" id="A0A4U6BPY0"/>
<reference evidence="8" key="1">
    <citation type="submission" date="2019-04" db="EMBL/GenBank/DDBJ databases">
        <title>Whole genome sequencing of cave bacteria.</title>
        <authorList>
            <person name="Gan H.M."/>
            <person name="Barton H."/>
            <person name="Savka M.A."/>
        </authorList>
    </citation>
    <scope>NUCLEOTIDE SEQUENCE [LARGE SCALE GENOMIC DNA]</scope>
    <source>
        <strain evidence="8">LC387</strain>
    </source>
</reference>
<evidence type="ECO:0000259" key="5">
    <source>
        <dbReference type="Pfam" id="PF00460"/>
    </source>
</evidence>
<comment type="similarity">
    <text evidence="2 4">Belongs to the flagella basal body rod proteins family.</text>
</comment>
<keyword evidence="3 4" id="KW-0975">Bacterial flagellum</keyword>
<dbReference type="InterPro" id="IPR019776">
    <property type="entry name" value="Flagellar_basal_body_rod_CS"/>
</dbReference>
<dbReference type="InterPro" id="IPR012836">
    <property type="entry name" value="FlgF"/>
</dbReference>
<dbReference type="EMBL" id="LBIA02000001">
    <property type="protein sequence ID" value="TKT72472.1"/>
    <property type="molecule type" value="Genomic_DNA"/>
</dbReference>
<evidence type="ECO:0000259" key="6">
    <source>
        <dbReference type="Pfam" id="PF06429"/>
    </source>
</evidence>
<proteinExistence type="inferred from homology"/>
<protein>
    <recommendedName>
        <fullName evidence="4">Flagellar basal-body rod protein FlgF</fullName>
    </recommendedName>
</protein>
<evidence type="ECO:0000313" key="9">
    <source>
        <dbReference type="Proteomes" id="UP000034832"/>
    </source>
</evidence>
<evidence type="ECO:0000256" key="2">
    <source>
        <dbReference type="ARBA" id="ARBA00009677"/>
    </source>
</evidence>
<dbReference type="RefSeq" id="WP_046827054.1">
    <property type="nucleotide sequence ID" value="NZ_LBIA02000001.1"/>
</dbReference>
<evidence type="ECO:0000256" key="3">
    <source>
        <dbReference type="ARBA" id="ARBA00023143"/>
    </source>
</evidence>